<accession>A0ABN1Z1K1</accession>
<feature type="region of interest" description="Disordered" evidence="1">
    <location>
        <begin position="1"/>
        <end position="27"/>
    </location>
</feature>
<evidence type="ECO:0000313" key="2">
    <source>
        <dbReference type="EMBL" id="GAA1426229.1"/>
    </source>
</evidence>
<organism evidence="2 3">
    <name type="scientific">Streptomyces thermospinosisporus</name>
    <dbReference type="NCBI Taxonomy" id="161482"/>
    <lineage>
        <taxon>Bacteria</taxon>
        <taxon>Bacillati</taxon>
        <taxon>Actinomycetota</taxon>
        <taxon>Actinomycetes</taxon>
        <taxon>Kitasatosporales</taxon>
        <taxon>Streptomycetaceae</taxon>
        <taxon>Streptomyces</taxon>
    </lineage>
</organism>
<comment type="caution">
    <text evidence="2">The sequence shown here is derived from an EMBL/GenBank/DDBJ whole genome shotgun (WGS) entry which is preliminary data.</text>
</comment>
<sequence>MPGPGQPQRLRALAHADVQHPQPPADREAGGYLLVQLAGDQFLPYDVPQAAELAQPGLGRAAGERRRAQGRSPRLTWGLGSRSRCICSERISA</sequence>
<dbReference type="Proteomes" id="UP001500973">
    <property type="component" value="Unassembled WGS sequence"/>
</dbReference>
<reference evidence="2 3" key="1">
    <citation type="journal article" date="2019" name="Int. J. Syst. Evol. Microbiol.">
        <title>The Global Catalogue of Microorganisms (GCM) 10K type strain sequencing project: providing services to taxonomists for standard genome sequencing and annotation.</title>
        <authorList>
            <consortium name="The Broad Institute Genomics Platform"/>
            <consortium name="The Broad Institute Genome Sequencing Center for Infectious Disease"/>
            <person name="Wu L."/>
            <person name="Ma J."/>
        </authorList>
    </citation>
    <scope>NUCLEOTIDE SEQUENCE [LARGE SCALE GENOMIC DNA]</scope>
    <source>
        <strain evidence="2 3">JCM 11756</strain>
    </source>
</reference>
<name>A0ABN1Z1K1_9ACTN</name>
<dbReference type="EMBL" id="BAAAIZ010000048">
    <property type="protein sequence ID" value="GAA1426229.1"/>
    <property type="molecule type" value="Genomic_DNA"/>
</dbReference>
<gene>
    <name evidence="2" type="ORF">GCM10009601_34730</name>
</gene>
<keyword evidence="3" id="KW-1185">Reference proteome</keyword>
<protein>
    <submittedName>
        <fullName evidence="2">Uncharacterized protein</fullName>
    </submittedName>
</protein>
<evidence type="ECO:0000256" key="1">
    <source>
        <dbReference type="SAM" id="MobiDB-lite"/>
    </source>
</evidence>
<evidence type="ECO:0000313" key="3">
    <source>
        <dbReference type="Proteomes" id="UP001500973"/>
    </source>
</evidence>
<proteinExistence type="predicted"/>